<feature type="domain" description="VWFA" evidence="2">
    <location>
        <begin position="161"/>
        <end position="356"/>
    </location>
</feature>
<evidence type="ECO:0000256" key="1">
    <source>
        <dbReference type="SAM" id="Phobius"/>
    </source>
</evidence>
<dbReference type="InterPro" id="IPR002035">
    <property type="entry name" value="VWF_A"/>
</dbReference>
<evidence type="ECO:0000313" key="3">
    <source>
        <dbReference type="EMBL" id="KIL62593.1"/>
    </source>
</evidence>
<dbReference type="InParanoid" id="A0A0C2X1K9"/>
<dbReference type="OrthoDB" id="2142040at2759"/>
<dbReference type="InterPro" id="IPR036465">
    <property type="entry name" value="vWFA_dom_sf"/>
</dbReference>
<dbReference type="Gene3D" id="3.40.50.410">
    <property type="entry name" value="von Willebrand factor, type A domain"/>
    <property type="match status" value="1"/>
</dbReference>
<feature type="transmembrane region" description="Helical" evidence="1">
    <location>
        <begin position="41"/>
        <end position="62"/>
    </location>
</feature>
<reference evidence="3 4" key="1">
    <citation type="submission" date="2014-04" db="EMBL/GenBank/DDBJ databases">
        <title>Evolutionary Origins and Diversification of the Mycorrhizal Mutualists.</title>
        <authorList>
            <consortium name="DOE Joint Genome Institute"/>
            <consortium name="Mycorrhizal Genomics Consortium"/>
            <person name="Kohler A."/>
            <person name="Kuo A."/>
            <person name="Nagy L.G."/>
            <person name="Floudas D."/>
            <person name="Copeland A."/>
            <person name="Barry K.W."/>
            <person name="Cichocki N."/>
            <person name="Veneault-Fourrey C."/>
            <person name="LaButti K."/>
            <person name="Lindquist E.A."/>
            <person name="Lipzen A."/>
            <person name="Lundell T."/>
            <person name="Morin E."/>
            <person name="Murat C."/>
            <person name="Riley R."/>
            <person name="Ohm R."/>
            <person name="Sun H."/>
            <person name="Tunlid A."/>
            <person name="Henrissat B."/>
            <person name="Grigoriev I.V."/>
            <person name="Hibbett D.S."/>
            <person name="Martin F."/>
        </authorList>
    </citation>
    <scope>NUCLEOTIDE SEQUENCE [LARGE SCALE GENOMIC DNA]</scope>
    <source>
        <strain evidence="3 4">Koide BX008</strain>
    </source>
</reference>
<keyword evidence="4" id="KW-1185">Reference proteome</keyword>
<gene>
    <name evidence="3" type="ORF">M378DRAFT_165633</name>
</gene>
<keyword evidence="1" id="KW-0472">Membrane</keyword>
<dbReference type="EMBL" id="KN818269">
    <property type="protein sequence ID" value="KIL62593.1"/>
    <property type="molecule type" value="Genomic_DNA"/>
</dbReference>
<dbReference type="PROSITE" id="PS50234">
    <property type="entry name" value="VWFA"/>
    <property type="match status" value="1"/>
</dbReference>
<accession>A0A0C2X1K9</accession>
<dbReference type="SMART" id="SM00327">
    <property type="entry name" value="VWA"/>
    <property type="match status" value="1"/>
</dbReference>
<keyword evidence="1" id="KW-0812">Transmembrane</keyword>
<dbReference type="PANTHER" id="PTHR34706">
    <property type="entry name" value="SLR1338 PROTEIN"/>
    <property type="match status" value="1"/>
</dbReference>
<dbReference type="AlphaFoldDB" id="A0A0C2X1K9"/>
<proteinExistence type="predicted"/>
<organism evidence="3 4">
    <name type="scientific">Amanita muscaria (strain Koide BX008)</name>
    <dbReference type="NCBI Taxonomy" id="946122"/>
    <lineage>
        <taxon>Eukaryota</taxon>
        <taxon>Fungi</taxon>
        <taxon>Dikarya</taxon>
        <taxon>Basidiomycota</taxon>
        <taxon>Agaricomycotina</taxon>
        <taxon>Agaricomycetes</taxon>
        <taxon>Agaricomycetidae</taxon>
        <taxon>Agaricales</taxon>
        <taxon>Pluteineae</taxon>
        <taxon>Amanitaceae</taxon>
        <taxon>Amanita</taxon>
    </lineage>
</organism>
<sequence>MLPSRTMTLESPETLSMPHRKISMAQPKRHQEVEERHTGSLLNWALIASNLFLILILLMRFAPMSCTDFRSGIGNADIRVIFGAGEDGTRGSKTLENWIMHSGSGGSNLATENTPPEVETTKVLLTSLQPPLPPADTVKGYNPWLDKPRPTNIYDYLRVFEVVFIVDDSSSMEGARWSETRDALATIAEKAFELKVDTVSLRFLNNERHVRGFQDKETLRSLFNTMRPRGLTPLGRALKAVFQEHLSRIDSAVGKDQEEYSKIPPLDIIVLTDGVPTDKGEDEPAKVIANAVKRLNDVHYHPNSINVQIVQIANERDAKKAFESLVLGDNRMIVGTVPYKGILDPEKLQRILLGGLHPNIRFQLPVATLANN</sequence>
<name>A0A0C2X1K9_AMAMK</name>
<protein>
    <recommendedName>
        <fullName evidence="2">VWFA domain-containing protein</fullName>
    </recommendedName>
</protein>
<evidence type="ECO:0000259" key="2">
    <source>
        <dbReference type="PROSITE" id="PS50234"/>
    </source>
</evidence>
<dbReference type="STRING" id="946122.A0A0C2X1K9"/>
<keyword evidence="1" id="KW-1133">Transmembrane helix</keyword>
<dbReference type="Proteomes" id="UP000054549">
    <property type="component" value="Unassembled WGS sequence"/>
</dbReference>
<dbReference type="PANTHER" id="PTHR34706:SF1">
    <property type="entry name" value="VWFA DOMAIN-CONTAINING PROTEIN"/>
    <property type="match status" value="1"/>
</dbReference>
<dbReference type="Pfam" id="PF00092">
    <property type="entry name" value="VWA"/>
    <property type="match status" value="1"/>
</dbReference>
<dbReference type="SUPFAM" id="SSF53300">
    <property type="entry name" value="vWA-like"/>
    <property type="match status" value="1"/>
</dbReference>
<dbReference type="HOGENOM" id="CLU_039182_0_0_1"/>
<evidence type="ECO:0000313" key="4">
    <source>
        <dbReference type="Proteomes" id="UP000054549"/>
    </source>
</evidence>